<dbReference type="EMBL" id="CP018099">
    <property type="protein sequence ID" value="APF17824.1"/>
    <property type="molecule type" value="Genomic_DNA"/>
</dbReference>
<keyword evidence="5 9" id="KW-0963">Cytoplasm</keyword>
<evidence type="ECO:0000256" key="4">
    <source>
        <dbReference type="ARBA" id="ARBA00021148"/>
    </source>
</evidence>
<proteinExistence type="inferred from homology"/>
<dbReference type="FunCoup" id="H1XXA6">
    <property type="interactions" value="75"/>
</dbReference>
<protein>
    <recommendedName>
        <fullName evidence="4 9">Arginine repressor</fullName>
    </recommendedName>
</protein>
<gene>
    <name evidence="9 12" type="primary">argR</name>
    <name evidence="12" type="ORF">Cabys_1075</name>
    <name evidence="13" type="ORF">Calab_2281</name>
</gene>
<dbReference type="InterPro" id="IPR036388">
    <property type="entry name" value="WH-like_DNA-bd_sf"/>
</dbReference>
<keyword evidence="7 9" id="KW-0238">DNA-binding</keyword>
<keyword evidence="9" id="KW-0028">Amino-acid biosynthesis</keyword>
<evidence type="ECO:0000259" key="11">
    <source>
        <dbReference type="Pfam" id="PF02863"/>
    </source>
</evidence>
<dbReference type="Proteomes" id="UP000004671">
    <property type="component" value="Chromosome"/>
</dbReference>
<dbReference type="InterPro" id="IPR001669">
    <property type="entry name" value="Arg_repress"/>
</dbReference>
<evidence type="ECO:0000313" key="12">
    <source>
        <dbReference type="EMBL" id="APF17824.1"/>
    </source>
</evidence>
<dbReference type="PRINTS" id="PR01467">
    <property type="entry name" value="ARGREPRESSOR"/>
</dbReference>
<dbReference type="AlphaFoldDB" id="H1XXA6"/>
<dbReference type="GO" id="GO:0006526">
    <property type="term" value="P:L-arginine biosynthetic process"/>
    <property type="evidence" value="ECO:0007669"/>
    <property type="project" value="UniProtKB-UniPathway"/>
</dbReference>
<comment type="function">
    <text evidence="9">Regulates arginine biosynthesis genes.</text>
</comment>
<keyword evidence="8 9" id="KW-0804">Transcription</keyword>
<dbReference type="NCBIfam" id="TIGR01529">
    <property type="entry name" value="argR_whole"/>
    <property type="match status" value="1"/>
</dbReference>
<evidence type="ECO:0000256" key="7">
    <source>
        <dbReference type="ARBA" id="ARBA00023125"/>
    </source>
</evidence>
<dbReference type="InParanoid" id="H1XXA6"/>
<dbReference type="KEGG" id="caby:Cabys_1075"/>
<dbReference type="InterPro" id="IPR036390">
    <property type="entry name" value="WH_DNA-bd_sf"/>
</dbReference>
<dbReference type="GO" id="GO:1900079">
    <property type="term" value="P:regulation of arginine biosynthetic process"/>
    <property type="evidence" value="ECO:0007669"/>
    <property type="project" value="UniProtKB-UniRule"/>
</dbReference>
<dbReference type="GO" id="GO:0003677">
    <property type="term" value="F:DNA binding"/>
    <property type="evidence" value="ECO:0007669"/>
    <property type="project" value="UniProtKB-KW"/>
</dbReference>
<keyword evidence="14" id="KW-1185">Reference proteome</keyword>
<dbReference type="Gene3D" id="1.10.10.10">
    <property type="entry name" value="Winged helix-like DNA-binding domain superfamily/Winged helix DNA-binding domain"/>
    <property type="match status" value="1"/>
</dbReference>
<dbReference type="HOGENOM" id="CLU_097103_3_0_0"/>
<dbReference type="PANTHER" id="PTHR34471:SF1">
    <property type="entry name" value="ARGININE REPRESSOR"/>
    <property type="match status" value="1"/>
</dbReference>
<dbReference type="PANTHER" id="PTHR34471">
    <property type="entry name" value="ARGININE REPRESSOR"/>
    <property type="match status" value="1"/>
</dbReference>
<evidence type="ECO:0000313" key="13">
    <source>
        <dbReference type="EMBL" id="EHO41891.1"/>
    </source>
</evidence>
<dbReference type="Pfam" id="PF02863">
    <property type="entry name" value="Arg_repressor_C"/>
    <property type="match status" value="1"/>
</dbReference>
<dbReference type="PaxDb" id="880073-Calab_2281"/>
<evidence type="ECO:0000256" key="1">
    <source>
        <dbReference type="ARBA" id="ARBA00004496"/>
    </source>
</evidence>
<reference evidence="13 14" key="1">
    <citation type="submission" date="2011-09" db="EMBL/GenBank/DDBJ databases">
        <title>The permanent draft genome of Caldithrix abyssi DSM 13497.</title>
        <authorList>
            <consortium name="US DOE Joint Genome Institute (JGI-PGF)"/>
            <person name="Lucas S."/>
            <person name="Han J."/>
            <person name="Lapidus A."/>
            <person name="Bruce D."/>
            <person name="Goodwin L."/>
            <person name="Pitluck S."/>
            <person name="Peters L."/>
            <person name="Kyrpides N."/>
            <person name="Mavromatis K."/>
            <person name="Ivanova N."/>
            <person name="Mikhailova N."/>
            <person name="Chertkov O."/>
            <person name="Detter J.C."/>
            <person name="Tapia R."/>
            <person name="Han C."/>
            <person name="Land M."/>
            <person name="Hauser L."/>
            <person name="Markowitz V."/>
            <person name="Cheng J.-F."/>
            <person name="Hugenholtz P."/>
            <person name="Woyke T."/>
            <person name="Wu D."/>
            <person name="Spring S."/>
            <person name="Brambilla E."/>
            <person name="Klenk H.-P."/>
            <person name="Eisen J.A."/>
        </authorList>
    </citation>
    <scope>NUCLEOTIDE SEQUENCE [LARGE SCALE GENOMIC DNA]</scope>
    <source>
        <strain evidence="13 14">DSM 13497</strain>
    </source>
</reference>
<evidence type="ECO:0000256" key="2">
    <source>
        <dbReference type="ARBA" id="ARBA00005040"/>
    </source>
</evidence>
<evidence type="ECO:0000259" key="10">
    <source>
        <dbReference type="Pfam" id="PF01316"/>
    </source>
</evidence>
<sequence>MPNKILRQAKIKEIVSTQVVSSQEDLLEKLRAEGFEVTQATLSRDLHEMNIIRIPHGDGYKYILHQAENSQAIAQIIGMEIVNVLHNEHMIVVKTMPGRAQGVAVYFDRLSDSHILGTVAGDDTIFVVPDTVKNIPQIVERIREIMVR</sequence>
<dbReference type="SUPFAM" id="SSF46785">
    <property type="entry name" value="Winged helix' DNA-binding domain"/>
    <property type="match status" value="1"/>
</dbReference>
<dbReference type="InterPro" id="IPR020899">
    <property type="entry name" value="Arg_repress_C"/>
</dbReference>
<dbReference type="GO" id="GO:0034618">
    <property type="term" value="F:arginine binding"/>
    <property type="evidence" value="ECO:0007669"/>
    <property type="project" value="InterPro"/>
</dbReference>
<reference evidence="12 15" key="2">
    <citation type="submission" date="2016-11" db="EMBL/GenBank/DDBJ databases">
        <title>Genomic analysis of Caldithrix abyssi and proposal of a novel bacterial phylum Caldithrichaeota.</title>
        <authorList>
            <person name="Kublanov I."/>
            <person name="Sigalova O."/>
            <person name="Gavrilov S."/>
            <person name="Lebedinsky A."/>
            <person name="Ivanova N."/>
            <person name="Daum C."/>
            <person name="Reddy T."/>
            <person name="Klenk H.P."/>
            <person name="Goker M."/>
            <person name="Reva O."/>
            <person name="Miroshnichenko M."/>
            <person name="Kyprides N."/>
            <person name="Woyke T."/>
            <person name="Gelfand M."/>
        </authorList>
    </citation>
    <scope>NUCLEOTIDE SEQUENCE [LARGE SCALE GENOMIC DNA]</scope>
    <source>
        <strain evidence="12 15">LF13</strain>
    </source>
</reference>
<dbReference type="STRING" id="880073.Cabys_1075"/>
<dbReference type="Gene3D" id="3.30.1360.40">
    <property type="match status" value="1"/>
</dbReference>
<comment type="similarity">
    <text evidence="3 9">Belongs to the ArgR family.</text>
</comment>
<evidence type="ECO:0000256" key="6">
    <source>
        <dbReference type="ARBA" id="ARBA00023015"/>
    </source>
</evidence>
<dbReference type="HAMAP" id="MF_00173">
    <property type="entry name" value="Arg_repressor"/>
    <property type="match status" value="1"/>
</dbReference>
<dbReference type="InterPro" id="IPR036251">
    <property type="entry name" value="Arg_repress_C_sf"/>
</dbReference>
<evidence type="ECO:0000313" key="15">
    <source>
        <dbReference type="Proteomes" id="UP000183868"/>
    </source>
</evidence>
<evidence type="ECO:0000256" key="9">
    <source>
        <dbReference type="HAMAP-Rule" id="MF_00173"/>
    </source>
</evidence>
<dbReference type="GO" id="GO:0051259">
    <property type="term" value="P:protein complex oligomerization"/>
    <property type="evidence" value="ECO:0007669"/>
    <property type="project" value="InterPro"/>
</dbReference>
<dbReference type="OrthoDB" id="7060358at2"/>
<keyword evidence="9" id="KW-0055">Arginine biosynthesis</keyword>
<comment type="subcellular location">
    <subcellularLocation>
        <location evidence="1 9">Cytoplasm</location>
    </subcellularLocation>
</comment>
<feature type="domain" description="Arginine repressor C-terminal" evidence="11">
    <location>
        <begin position="81"/>
        <end position="143"/>
    </location>
</feature>
<evidence type="ECO:0000256" key="5">
    <source>
        <dbReference type="ARBA" id="ARBA00022490"/>
    </source>
</evidence>
<organism evidence="13 14">
    <name type="scientific">Caldithrix abyssi DSM 13497</name>
    <dbReference type="NCBI Taxonomy" id="880073"/>
    <lineage>
        <taxon>Bacteria</taxon>
        <taxon>Pseudomonadati</taxon>
        <taxon>Calditrichota</taxon>
        <taxon>Calditrichia</taxon>
        <taxon>Calditrichales</taxon>
        <taxon>Calditrichaceae</taxon>
        <taxon>Caldithrix</taxon>
    </lineage>
</organism>
<dbReference type="EMBL" id="CM001402">
    <property type="protein sequence ID" value="EHO41891.1"/>
    <property type="molecule type" value="Genomic_DNA"/>
</dbReference>
<accession>H1XXA6</accession>
<dbReference type="GO" id="GO:0005737">
    <property type="term" value="C:cytoplasm"/>
    <property type="evidence" value="ECO:0007669"/>
    <property type="project" value="UniProtKB-SubCell"/>
</dbReference>
<dbReference type="GO" id="GO:0003700">
    <property type="term" value="F:DNA-binding transcription factor activity"/>
    <property type="evidence" value="ECO:0007669"/>
    <property type="project" value="UniProtKB-UniRule"/>
</dbReference>
<evidence type="ECO:0000256" key="3">
    <source>
        <dbReference type="ARBA" id="ARBA00008316"/>
    </source>
</evidence>
<keyword evidence="6 9" id="KW-0805">Transcription regulation</keyword>
<dbReference type="SUPFAM" id="SSF55252">
    <property type="entry name" value="C-terminal domain of arginine repressor"/>
    <property type="match status" value="1"/>
</dbReference>
<comment type="pathway">
    <text evidence="2 9">Amino-acid biosynthesis; L-arginine biosynthesis [regulation].</text>
</comment>
<evidence type="ECO:0000256" key="8">
    <source>
        <dbReference type="ARBA" id="ARBA00023163"/>
    </source>
</evidence>
<dbReference type="Pfam" id="PF01316">
    <property type="entry name" value="Arg_repressor"/>
    <property type="match status" value="1"/>
</dbReference>
<dbReference type="RefSeq" id="WP_006929074.1">
    <property type="nucleotide sequence ID" value="NZ_CM001402.1"/>
</dbReference>
<dbReference type="UniPathway" id="UPA00068"/>
<dbReference type="InterPro" id="IPR020900">
    <property type="entry name" value="Arg_repress_DNA-bd"/>
</dbReference>
<evidence type="ECO:0000313" key="14">
    <source>
        <dbReference type="Proteomes" id="UP000004671"/>
    </source>
</evidence>
<name>H1XXA6_CALAY</name>
<dbReference type="eggNOG" id="COG1438">
    <property type="taxonomic scope" value="Bacteria"/>
</dbReference>
<dbReference type="Proteomes" id="UP000183868">
    <property type="component" value="Chromosome"/>
</dbReference>
<feature type="domain" description="Arginine repressor DNA-binding" evidence="10">
    <location>
        <begin position="3"/>
        <end position="67"/>
    </location>
</feature>
<keyword evidence="9" id="KW-0678">Repressor</keyword>